<dbReference type="SUPFAM" id="SSF51569">
    <property type="entry name" value="Aldolase"/>
    <property type="match status" value="1"/>
</dbReference>
<comment type="pathway">
    <text evidence="1">Carbohydrate acid metabolism.</text>
</comment>
<evidence type="ECO:0000256" key="5">
    <source>
        <dbReference type="ARBA" id="ARBA00023277"/>
    </source>
</evidence>
<keyword evidence="7" id="KW-1185">Reference proteome</keyword>
<evidence type="ECO:0000256" key="4">
    <source>
        <dbReference type="ARBA" id="ARBA00023239"/>
    </source>
</evidence>
<reference evidence="6" key="1">
    <citation type="journal article" date="2014" name="Int. J. Syst. Evol. Microbiol.">
        <title>Complete genome sequence of Corynebacterium casei LMG S-19264T (=DSM 44701T), isolated from a smear-ripened cheese.</title>
        <authorList>
            <consortium name="US DOE Joint Genome Institute (JGI-PGF)"/>
            <person name="Walter F."/>
            <person name="Albersmeier A."/>
            <person name="Kalinowski J."/>
            <person name="Ruckert C."/>
        </authorList>
    </citation>
    <scope>NUCLEOTIDE SEQUENCE</scope>
    <source>
        <strain evidence="6">CGMCC 4.7306</strain>
    </source>
</reference>
<accession>A0A917W6N1</accession>
<sequence length="241" mass="24563">MTGEITLTDESVTPVTPTDTLTIMTQNPETLPEALRAVADAGVIAVLRAPTSEAAVAAAEALIAGGVTAIEVTYSTPDAAPAIARIRQDFPDAIVGAGTLTRRPQVTEAAVAGAQFLVSPGTAPDLVRFMTDTGLPTMSGALTPTELMAALELGVAAIKIFPGSLVGPSYLRALRGPFPDVPLMPTGGVSADNLGDWLSAGAFAVGAGSELCSASDMADQRWDVITEKARRFSAALAAARS</sequence>
<dbReference type="AlphaFoldDB" id="A0A917W6N1"/>
<dbReference type="Pfam" id="PF01081">
    <property type="entry name" value="Aldolase"/>
    <property type="match status" value="1"/>
</dbReference>
<evidence type="ECO:0000256" key="1">
    <source>
        <dbReference type="ARBA" id="ARBA00004761"/>
    </source>
</evidence>
<dbReference type="PANTHER" id="PTHR30246:SF1">
    <property type="entry name" value="2-DEHYDRO-3-DEOXY-6-PHOSPHOGALACTONATE ALDOLASE-RELATED"/>
    <property type="match status" value="1"/>
</dbReference>
<evidence type="ECO:0000313" key="6">
    <source>
        <dbReference type="EMBL" id="GGL76518.1"/>
    </source>
</evidence>
<protein>
    <recommendedName>
        <fullName evidence="8">2-dehydro-3-deoxyphosphogluconate aldolase / (4S)-4-hydroxy-2-oxoglutarate aldolase</fullName>
    </recommendedName>
</protein>
<dbReference type="PANTHER" id="PTHR30246">
    <property type="entry name" value="2-KETO-3-DEOXY-6-PHOSPHOGLUCONATE ALDOLASE"/>
    <property type="match status" value="1"/>
</dbReference>
<dbReference type="Proteomes" id="UP000613840">
    <property type="component" value="Unassembled WGS sequence"/>
</dbReference>
<organism evidence="6 7">
    <name type="scientific">Microlunatus endophyticus</name>
    <dbReference type="NCBI Taxonomy" id="1716077"/>
    <lineage>
        <taxon>Bacteria</taxon>
        <taxon>Bacillati</taxon>
        <taxon>Actinomycetota</taxon>
        <taxon>Actinomycetes</taxon>
        <taxon>Propionibacteriales</taxon>
        <taxon>Propionibacteriaceae</taxon>
        <taxon>Microlunatus</taxon>
    </lineage>
</organism>
<proteinExistence type="inferred from homology"/>
<dbReference type="Gene3D" id="3.20.20.70">
    <property type="entry name" value="Aldolase class I"/>
    <property type="match status" value="1"/>
</dbReference>
<gene>
    <name evidence="6" type="ORF">GCM10011575_38310</name>
</gene>
<evidence type="ECO:0000256" key="3">
    <source>
        <dbReference type="ARBA" id="ARBA00011233"/>
    </source>
</evidence>
<name>A0A917W6N1_9ACTN</name>
<dbReference type="InterPro" id="IPR000887">
    <property type="entry name" value="Aldlse_KDPG_KHG"/>
</dbReference>
<dbReference type="EMBL" id="BMMZ01000011">
    <property type="protein sequence ID" value="GGL76518.1"/>
    <property type="molecule type" value="Genomic_DNA"/>
</dbReference>
<evidence type="ECO:0000256" key="2">
    <source>
        <dbReference type="ARBA" id="ARBA00006906"/>
    </source>
</evidence>
<dbReference type="NCBIfam" id="TIGR01182">
    <property type="entry name" value="eda"/>
    <property type="match status" value="1"/>
</dbReference>
<keyword evidence="5" id="KW-0119">Carbohydrate metabolism</keyword>
<comment type="caution">
    <text evidence="6">The sequence shown here is derived from an EMBL/GenBank/DDBJ whole genome shotgun (WGS) entry which is preliminary data.</text>
</comment>
<dbReference type="GO" id="GO:0016829">
    <property type="term" value="F:lyase activity"/>
    <property type="evidence" value="ECO:0007669"/>
    <property type="project" value="UniProtKB-KW"/>
</dbReference>
<dbReference type="InterPro" id="IPR013785">
    <property type="entry name" value="Aldolase_TIM"/>
</dbReference>
<comment type="subunit">
    <text evidence="3">Homotrimer.</text>
</comment>
<evidence type="ECO:0008006" key="8">
    <source>
        <dbReference type="Google" id="ProtNLM"/>
    </source>
</evidence>
<evidence type="ECO:0000313" key="7">
    <source>
        <dbReference type="Proteomes" id="UP000613840"/>
    </source>
</evidence>
<keyword evidence="4" id="KW-0456">Lyase</keyword>
<comment type="similarity">
    <text evidence="2">Belongs to the KHG/KDPG aldolase family.</text>
</comment>
<dbReference type="CDD" id="cd00452">
    <property type="entry name" value="KDPG_aldolase"/>
    <property type="match status" value="1"/>
</dbReference>
<reference evidence="6" key="2">
    <citation type="submission" date="2020-09" db="EMBL/GenBank/DDBJ databases">
        <authorList>
            <person name="Sun Q."/>
            <person name="Zhou Y."/>
        </authorList>
    </citation>
    <scope>NUCLEOTIDE SEQUENCE</scope>
    <source>
        <strain evidence="6">CGMCC 4.7306</strain>
    </source>
</reference>